<organism evidence="2">
    <name type="scientific">Sesamum radiatum</name>
    <name type="common">Black benniseed</name>
    <dbReference type="NCBI Taxonomy" id="300843"/>
    <lineage>
        <taxon>Eukaryota</taxon>
        <taxon>Viridiplantae</taxon>
        <taxon>Streptophyta</taxon>
        <taxon>Embryophyta</taxon>
        <taxon>Tracheophyta</taxon>
        <taxon>Spermatophyta</taxon>
        <taxon>Magnoliopsida</taxon>
        <taxon>eudicotyledons</taxon>
        <taxon>Gunneridae</taxon>
        <taxon>Pentapetalae</taxon>
        <taxon>asterids</taxon>
        <taxon>lamiids</taxon>
        <taxon>Lamiales</taxon>
        <taxon>Pedaliaceae</taxon>
        <taxon>Sesamum</taxon>
    </lineage>
</organism>
<name>A0AAW2ITI7_SESRA</name>
<dbReference type="GO" id="GO:0015074">
    <property type="term" value="P:DNA integration"/>
    <property type="evidence" value="ECO:0007669"/>
    <property type="project" value="InterPro"/>
</dbReference>
<gene>
    <name evidence="2" type="ORF">Sradi_7168100</name>
</gene>
<dbReference type="SUPFAM" id="SSF53098">
    <property type="entry name" value="Ribonuclease H-like"/>
    <property type="match status" value="1"/>
</dbReference>
<dbReference type="PROSITE" id="PS50994">
    <property type="entry name" value="INTEGRASE"/>
    <property type="match status" value="1"/>
</dbReference>
<dbReference type="InterPro" id="IPR036397">
    <property type="entry name" value="RNaseH_sf"/>
</dbReference>
<dbReference type="Gene3D" id="3.30.420.10">
    <property type="entry name" value="Ribonuclease H-like superfamily/Ribonuclease H"/>
    <property type="match status" value="1"/>
</dbReference>
<sequence>MTFDPYGVTVEKGNILKAGEVLLQIRGSVVFRQAGLLLEGELISDNGRQFQGQRIQDWCEGLHIKQRFTSISHPQGNGQVEVTNRILVQGIKKRLDQAQGNWVEELTSALWSSDYT</sequence>
<dbReference type="AlphaFoldDB" id="A0AAW2ITI7"/>
<dbReference type="InterPro" id="IPR050951">
    <property type="entry name" value="Retrovirus_Pol_polyprotein"/>
</dbReference>
<accession>A0AAW2ITI7</accession>
<feature type="domain" description="Integrase catalytic" evidence="1">
    <location>
        <begin position="42"/>
        <end position="116"/>
    </location>
</feature>
<evidence type="ECO:0000313" key="2">
    <source>
        <dbReference type="EMBL" id="KAL0285672.1"/>
    </source>
</evidence>
<reference evidence="2" key="2">
    <citation type="journal article" date="2024" name="Plant">
        <title>Genomic evolution and insights into agronomic trait innovations of Sesamum species.</title>
        <authorList>
            <person name="Miao H."/>
            <person name="Wang L."/>
            <person name="Qu L."/>
            <person name="Liu H."/>
            <person name="Sun Y."/>
            <person name="Le M."/>
            <person name="Wang Q."/>
            <person name="Wei S."/>
            <person name="Zheng Y."/>
            <person name="Lin W."/>
            <person name="Duan Y."/>
            <person name="Cao H."/>
            <person name="Xiong S."/>
            <person name="Wang X."/>
            <person name="Wei L."/>
            <person name="Li C."/>
            <person name="Ma Q."/>
            <person name="Ju M."/>
            <person name="Zhao R."/>
            <person name="Li G."/>
            <person name="Mu C."/>
            <person name="Tian Q."/>
            <person name="Mei H."/>
            <person name="Zhang T."/>
            <person name="Gao T."/>
            <person name="Zhang H."/>
        </authorList>
    </citation>
    <scope>NUCLEOTIDE SEQUENCE</scope>
    <source>
        <strain evidence="2">G02</strain>
    </source>
</reference>
<evidence type="ECO:0000259" key="1">
    <source>
        <dbReference type="PROSITE" id="PS50994"/>
    </source>
</evidence>
<dbReference type="InterPro" id="IPR012337">
    <property type="entry name" value="RNaseH-like_sf"/>
</dbReference>
<proteinExistence type="predicted"/>
<dbReference type="GO" id="GO:0003676">
    <property type="term" value="F:nucleic acid binding"/>
    <property type="evidence" value="ECO:0007669"/>
    <property type="project" value="InterPro"/>
</dbReference>
<dbReference type="EMBL" id="JACGWJ010001019">
    <property type="protein sequence ID" value="KAL0285672.1"/>
    <property type="molecule type" value="Genomic_DNA"/>
</dbReference>
<protein>
    <recommendedName>
        <fullName evidence="1">Integrase catalytic domain-containing protein</fullName>
    </recommendedName>
</protein>
<dbReference type="PANTHER" id="PTHR37984">
    <property type="entry name" value="PROTEIN CBG26694"/>
    <property type="match status" value="1"/>
</dbReference>
<comment type="caution">
    <text evidence="2">The sequence shown here is derived from an EMBL/GenBank/DDBJ whole genome shotgun (WGS) entry which is preliminary data.</text>
</comment>
<dbReference type="InterPro" id="IPR001584">
    <property type="entry name" value="Integrase_cat-core"/>
</dbReference>
<dbReference type="PANTHER" id="PTHR37984:SF5">
    <property type="entry name" value="PROTEIN NYNRIN-LIKE"/>
    <property type="match status" value="1"/>
</dbReference>
<reference evidence="2" key="1">
    <citation type="submission" date="2020-06" db="EMBL/GenBank/DDBJ databases">
        <authorList>
            <person name="Li T."/>
            <person name="Hu X."/>
            <person name="Zhang T."/>
            <person name="Song X."/>
            <person name="Zhang H."/>
            <person name="Dai N."/>
            <person name="Sheng W."/>
            <person name="Hou X."/>
            <person name="Wei L."/>
        </authorList>
    </citation>
    <scope>NUCLEOTIDE SEQUENCE</scope>
    <source>
        <strain evidence="2">G02</strain>
        <tissue evidence="2">Leaf</tissue>
    </source>
</reference>